<gene>
    <name evidence="1" type="ORF">LAZ67_14003332</name>
</gene>
<dbReference type="EMBL" id="CP092876">
    <property type="protein sequence ID" value="UYV77108.1"/>
    <property type="molecule type" value="Genomic_DNA"/>
</dbReference>
<keyword evidence="2" id="KW-1185">Reference proteome</keyword>
<evidence type="ECO:0000313" key="2">
    <source>
        <dbReference type="Proteomes" id="UP001235939"/>
    </source>
</evidence>
<organism evidence="1 2">
    <name type="scientific">Cordylochernes scorpioides</name>
    <dbReference type="NCBI Taxonomy" id="51811"/>
    <lineage>
        <taxon>Eukaryota</taxon>
        <taxon>Metazoa</taxon>
        <taxon>Ecdysozoa</taxon>
        <taxon>Arthropoda</taxon>
        <taxon>Chelicerata</taxon>
        <taxon>Arachnida</taxon>
        <taxon>Pseudoscorpiones</taxon>
        <taxon>Cheliferoidea</taxon>
        <taxon>Chernetidae</taxon>
        <taxon>Cordylochernes</taxon>
    </lineage>
</organism>
<reference evidence="1 2" key="1">
    <citation type="submission" date="2022-01" db="EMBL/GenBank/DDBJ databases">
        <title>A chromosomal length assembly of Cordylochernes scorpioides.</title>
        <authorList>
            <person name="Zeh D."/>
            <person name="Zeh J."/>
        </authorList>
    </citation>
    <scope>NUCLEOTIDE SEQUENCE [LARGE SCALE GENOMIC DNA]</scope>
    <source>
        <strain evidence="1">IN4F17</strain>
        <tissue evidence="1">Whole Body</tissue>
    </source>
</reference>
<dbReference type="Proteomes" id="UP001235939">
    <property type="component" value="Chromosome 14"/>
</dbReference>
<sequence length="98" mass="10598">MSTPWKEGAITLLVSHISEFTVHGYRSGSGLTTPYFTLQGSLLLVLLLRLPSRGGVGLLSGNTQGIIAIISARVTEMENQRICIKFCVKNGFKGADIF</sequence>
<evidence type="ECO:0000313" key="1">
    <source>
        <dbReference type="EMBL" id="UYV77108.1"/>
    </source>
</evidence>
<name>A0ABY6L7V5_9ARAC</name>
<protein>
    <submittedName>
        <fullName evidence="1">Uncharacterized protein</fullName>
    </submittedName>
</protein>
<accession>A0ABY6L7V5</accession>
<proteinExistence type="predicted"/>